<gene>
    <name evidence="1" type="ORF">AB0C36_06825</name>
</gene>
<dbReference type="Proteomes" id="UP001551482">
    <property type="component" value="Unassembled WGS sequence"/>
</dbReference>
<dbReference type="EMBL" id="JBEZFP010000012">
    <property type="protein sequence ID" value="MEU8133207.1"/>
    <property type="molecule type" value="Genomic_DNA"/>
</dbReference>
<protein>
    <recommendedName>
        <fullName evidence="3">Transposase</fullName>
    </recommendedName>
</protein>
<dbReference type="SUPFAM" id="SSF88659">
    <property type="entry name" value="Sigma3 and sigma4 domains of RNA polymerase sigma factors"/>
    <property type="match status" value="1"/>
</dbReference>
<comment type="caution">
    <text evidence="1">The sequence shown here is derived from an EMBL/GenBank/DDBJ whole genome shotgun (WGS) entry which is preliminary data.</text>
</comment>
<evidence type="ECO:0008006" key="3">
    <source>
        <dbReference type="Google" id="ProtNLM"/>
    </source>
</evidence>
<name>A0ABV3DDC3_9ACTN</name>
<proteinExistence type="predicted"/>
<dbReference type="Gene3D" id="1.10.10.10">
    <property type="entry name" value="Winged helix-like DNA-binding domain superfamily/Winged helix DNA-binding domain"/>
    <property type="match status" value="1"/>
</dbReference>
<accession>A0ABV3DDC3</accession>
<sequence>MSGGYNRALVEHLLPAVWDSEAAYGMKIDTLPDADMPRGYRDPKKGSPLFAHLADVRHGYVHADLTLVERTSLVLRYGLDMAYEEIAATRGVRKQSAQEATERAVGKLTAHLNGERYIDGYDAEISYEDAA</sequence>
<keyword evidence="2" id="KW-1185">Reference proteome</keyword>
<evidence type="ECO:0000313" key="1">
    <source>
        <dbReference type="EMBL" id="MEU8133207.1"/>
    </source>
</evidence>
<dbReference type="RefSeq" id="WP_358350299.1">
    <property type="nucleotide sequence ID" value="NZ_JBEZFP010000012.1"/>
</dbReference>
<organism evidence="1 2">
    <name type="scientific">Streptodolium elevatio</name>
    <dbReference type="NCBI Taxonomy" id="3157996"/>
    <lineage>
        <taxon>Bacteria</taxon>
        <taxon>Bacillati</taxon>
        <taxon>Actinomycetota</taxon>
        <taxon>Actinomycetes</taxon>
        <taxon>Kitasatosporales</taxon>
        <taxon>Streptomycetaceae</taxon>
        <taxon>Streptodolium</taxon>
    </lineage>
</organism>
<reference evidence="1 2" key="1">
    <citation type="submission" date="2024-06" db="EMBL/GenBank/DDBJ databases">
        <title>The Natural Products Discovery Center: Release of the First 8490 Sequenced Strains for Exploring Actinobacteria Biosynthetic Diversity.</title>
        <authorList>
            <person name="Kalkreuter E."/>
            <person name="Kautsar S.A."/>
            <person name="Yang D."/>
            <person name="Bader C.D."/>
            <person name="Teijaro C.N."/>
            <person name="Fluegel L."/>
            <person name="Davis C.M."/>
            <person name="Simpson J.R."/>
            <person name="Lauterbach L."/>
            <person name="Steele A.D."/>
            <person name="Gui C."/>
            <person name="Meng S."/>
            <person name="Li G."/>
            <person name="Viehrig K."/>
            <person name="Ye F."/>
            <person name="Su P."/>
            <person name="Kiefer A.F."/>
            <person name="Nichols A."/>
            <person name="Cepeda A.J."/>
            <person name="Yan W."/>
            <person name="Fan B."/>
            <person name="Jiang Y."/>
            <person name="Adhikari A."/>
            <person name="Zheng C.-J."/>
            <person name="Schuster L."/>
            <person name="Cowan T.M."/>
            <person name="Smanski M.J."/>
            <person name="Chevrette M.G."/>
            <person name="De Carvalho L.P.S."/>
            <person name="Shen B."/>
        </authorList>
    </citation>
    <scope>NUCLEOTIDE SEQUENCE [LARGE SCALE GENOMIC DNA]</scope>
    <source>
        <strain evidence="1 2">NPDC048946</strain>
    </source>
</reference>
<dbReference type="InterPro" id="IPR036388">
    <property type="entry name" value="WH-like_DNA-bd_sf"/>
</dbReference>
<dbReference type="InterPro" id="IPR013324">
    <property type="entry name" value="RNA_pol_sigma_r3/r4-like"/>
</dbReference>
<evidence type="ECO:0000313" key="2">
    <source>
        <dbReference type="Proteomes" id="UP001551482"/>
    </source>
</evidence>